<evidence type="ECO:0000256" key="9">
    <source>
        <dbReference type="ARBA" id="ARBA00029596"/>
    </source>
</evidence>
<dbReference type="InterPro" id="IPR036704">
    <property type="entry name" value="RraA/RraA-like_sf"/>
</dbReference>
<evidence type="ECO:0000256" key="7">
    <source>
        <dbReference type="ARBA" id="ARBA00016549"/>
    </source>
</evidence>
<gene>
    <name evidence="13" type="ORF">ACFSUC_08825</name>
</gene>
<name>A0ABW5R9R8_9BACL</name>
<evidence type="ECO:0000256" key="3">
    <source>
        <dbReference type="ARBA" id="ARBA00008621"/>
    </source>
</evidence>
<dbReference type="EC" id="4.1.3.17" evidence="5"/>
<evidence type="ECO:0000256" key="1">
    <source>
        <dbReference type="ARBA" id="ARBA00001342"/>
    </source>
</evidence>
<evidence type="ECO:0000313" key="13">
    <source>
        <dbReference type="EMBL" id="MFD2671707.1"/>
    </source>
</evidence>
<comment type="subunit">
    <text evidence="4">Homotrimer.</text>
</comment>
<evidence type="ECO:0000256" key="4">
    <source>
        <dbReference type="ARBA" id="ARBA00011233"/>
    </source>
</evidence>
<dbReference type="InterPro" id="IPR005493">
    <property type="entry name" value="RraA/RraA-like"/>
</dbReference>
<comment type="function">
    <text evidence="8">Catalyzes the aldol cleavage of 4-hydroxy-4-methyl-2-oxoglutarate (HMG) into 2 molecules of pyruvate. Also contains a secondary oxaloacetate (OAA) decarboxylase activity due to the common pyruvate enolate transition state formed following C-C bond cleavage in the retro-aldol and decarboxylation reactions.</text>
</comment>
<dbReference type="SUPFAM" id="SSF89562">
    <property type="entry name" value="RraA-like"/>
    <property type="match status" value="1"/>
</dbReference>
<dbReference type="PANTHER" id="PTHR33254">
    <property type="entry name" value="4-HYDROXY-4-METHYL-2-OXOGLUTARATE ALDOLASE 3-RELATED"/>
    <property type="match status" value="1"/>
</dbReference>
<dbReference type="PANTHER" id="PTHR33254:SF4">
    <property type="entry name" value="4-HYDROXY-4-METHYL-2-OXOGLUTARATE ALDOLASE 3-RELATED"/>
    <property type="match status" value="1"/>
</dbReference>
<organism evidence="13 14">
    <name type="scientific">Marinicrinis sediminis</name>
    <dbReference type="NCBI Taxonomy" id="1652465"/>
    <lineage>
        <taxon>Bacteria</taxon>
        <taxon>Bacillati</taxon>
        <taxon>Bacillota</taxon>
        <taxon>Bacilli</taxon>
        <taxon>Bacillales</taxon>
        <taxon>Paenibacillaceae</taxon>
    </lineage>
</organism>
<comment type="catalytic activity">
    <reaction evidence="1">
        <text>4-hydroxy-4-methyl-2-oxoglutarate = 2 pyruvate</text>
        <dbReference type="Rhea" id="RHEA:22748"/>
        <dbReference type="ChEBI" id="CHEBI:15361"/>
        <dbReference type="ChEBI" id="CHEBI:58276"/>
        <dbReference type="EC" id="4.1.3.17"/>
    </reaction>
</comment>
<dbReference type="EMBL" id="JBHUMM010000014">
    <property type="protein sequence ID" value="MFD2671707.1"/>
    <property type="molecule type" value="Genomic_DNA"/>
</dbReference>
<sequence length="226" mass="24453">MELGFQIEPLINRPDRSLIDAFQDAATAHISDNMSRLYAGGSGLRPYHATTRILGTAFTVKTRPGDNLLMHKALDMAEPGDVIVVDAGGDLTNAIAGEIMMRWAQKKGLAGFVIDGAIRDSGASCLQTFPVFARGITHRGPYKDGPGTINLPVTIGEMHVHPGDIIVGDEDGLIAIPKAEAEEMIRKLHAQQAKEEAIMRSIEEGTLDRSWVDQALTEKGCVLPRE</sequence>
<reference evidence="14" key="1">
    <citation type="journal article" date="2019" name="Int. J. Syst. Evol. Microbiol.">
        <title>The Global Catalogue of Microorganisms (GCM) 10K type strain sequencing project: providing services to taxonomists for standard genome sequencing and annotation.</title>
        <authorList>
            <consortium name="The Broad Institute Genomics Platform"/>
            <consortium name="The Broad Institute Genome Sequencing Center for Infectious Disease"/>
            <person name="Wu L."/>
            <person name="Ma J."/>
        </authorList>
    </citation>
    <scope>NUCLEOTIDE SEQUENCE [LARGE SCALE GENOMIC DNA]</scope>
    <source>
        <strain evidence="14">KCTC 33676</strain>
    </source>
</reference>
<evidence type="ECO:0000256" key="11">
    <source>
        <dbReference type="ARBA" id="ARBA00032305"/>
    </source>
</evidence>
<comment type="caution">
    <text evidence="13">The sequence shown here is derived from an EMBL/GenBank/DDBJ whole genome shotgun (WGS) entry which is preliminary data.</text>
</comment>
<dbReference type="Gene3D" id="3.50.30.40">
    <property type="entry name" value="Ribonuclease E inhibitor RraA/RraA-like"/>
    <property type="match status" value="1"/>
</dbReference>
<dbReference type="Pfam" id="PF03737">
    <property type="entry name" value="RraA-like"/>
    <property type="match status" value="1"/>
</dbReference>
<evidence type="ECO:0000256" key="12">
    <source>
        <dbReference type="ARBA" id="ARBA00047973"/>
    </source>
</evidence>
<dbReference type="Proteomes" id="UP001597497">
    <property type="component" value="Unassembled WGS sequence"/>
</dbReference>
<evidence type="ECO:0000256" key="5">
    <source>
        <dbReference type="ARBA" id="ARBA00012213"/>
    </source>
</evidence>
<comment type="similarity">
    <text evidence="3">Belongs to the class II aldolase/RraA-like family.</text>
</comment>
<evidence type="ECO:0000256" key="8">
    <source>
        <dbReference type="ARBA" id="ARBA00025046"/>
    </source>
</evidence>
<dbReference type="EC" id="4.1.1.112" evidence="6"/>
<evidence type="ECO:0000256" key="6">
    <source>
        <dbReference type="ARBA" id="ARBA00012947"/>
    </source>
</evidence>
<dbReference type="NCBIfam" id="NF004850">
    <property type="entry name" value="PRK06201.1"/>
    <property type="match status" value="1"/>
</dbReference>
<comment type="catalytic activity">
    <reaction evidence="12">
        <text>oxaloacetate + H(+) = pyruvate + CO2</text>
        <dbReference type="Rhea" id="RHEA:15641"/>
        <dbReference type="ChEBI" id="CHEBI:15361"/>
        <dbReference type="ChEBI" id="CHEBI:15378"/>
        <dbReference type="ChEBI" id="CHEBI:16452"/>
        <dbReference type="ChEBI" id="CHEBI:16526"/>
        <dbReference type="EC" id="4.1.1.112"/>
    </reaction>
</comment>
<accession>A0ABW5R9R8</accession>
<evidence type="ECO:0000256" key="10">
    <source>
        <dbReference type="ARBA" id="ARBA00030169"/>
    </source>
</evidence>
<proteinExistence type="inferred from homology"/>
<evidence type="ECO:0000256" key="2">
    <source>
        <dbReference type="ARBA" id="ARBA00001968"/>
    </source>
</evidence>
<protein>
    <recommendedName>
        <fullName evidence="7">Putative 4-hydroxy-4-methyl-2-oxoglutarate aldolase</fullName>
        <ecNumber evidence="6">4.1.1.112</ecNumber>
        <ecNumber evidence="5">4.1.3.17</ecNumber>
    </recommendedName>
    <alternativeName>
        <fullName evidence="11">Oxaloacetate decarboxylase</fullName>
    </alternativeName>
    <alternativeName>
        <fullName evidence="9">Regulator of ribonuclease activity homolog</fullName>
    </alternativeName>
    <alternativeName>
        <fullName evidence="10">RraA-like protein</fullName>
    </alternativeName>
</protein>
<keyword evidence="14" id="KW-1185">Reference proteome</keyword>
<evidence type="ECO:0000313" key="14">
    <source>
        <dbReference type="Proteomes" id="UP001597497"/>
    </source>
</evidence>
<dbReference type="RefSeq" id="WP_379929181.1">
    <property type="nucleotide sequence ID" value="NZ_JBHUMM010000014.1"/>
</dbReference>
<comment type="cofactor">
    <cofactor evidence="2">
        <name>a divalent metal cation</name>
        <dbReference type="ChEBI" id="CHEBI:60240"/>
    </cofactor>
</comment>
<dbReference type="CDD" id="cd16841">
    <property type="entry name" value="RraA_family"/>
    <property type="match status" value="1"/>
</dbReference>